<protein>
    <submittedName>
        <fullName evidence="2">Uncharacterized protein</fullName>
    </submittedName>
</protein>
<organism evidence="2 3">
    <name type="scientific">Acinetobacter amyesii</name>
    <dbReference type="NCBI Taxonomy" id="2942470"/>
    <lineage>
        <taxon>Bacteria</taxon>
        <taxon>Pseudomonadati</taxon>
        <taxon>Pseudomonadota</taxon>
        <taxon>Gammaproteobacteria</taxon>
        <taxon>Moraxellales</taxon>
        <taxon>Moraxellaceae</taxon>
        <taxon>Acinetobacter</taxon>
    </lineage>
</organism>
<dbReference type="AlphaFoldDB" id="A0A1T1H3X6"/>
<dbReference type="EMBL" id="MVKX01000003">
    <property type="protein sequence ID" value="OOV84556.1"/>
    <property type="molecule type" value="Genomic_DNA"/>
</dbReference>
<feature type="transmembrane region" description="Helical" evidence="1">
    <location>
        <begin position="46"/>
        <end position="63"/>
    </location>
</feature>
<dbReference type="Proteomes" id="UP000191160">
    <property type="component" value="Unassembled WGS sequence"/>
</dbReference>
<keyword evidence="1" id="KW-0812">Transmembrane</keyword>
<keyword evidence="1" id="KW-0472">Membrane</keyword>
<comment type="caution">
    <text evidence="2">The sequence shown here is derived from an EMBL/GenBank/DDBJ whole genome shotgun (WGS) entry which is preliminary data.</text>
</comment>
<gene>
    <name evidence="2" type="ORF">B1202_06210</name>
</gene>
<evidence type="ECO:0000313" key="3">
    <source>
        <dbReference type="Proteomes" id="UP000191160"/>
    </source>
</evidence>
<sequence>MRRSMLSEWHQKILQITHLSTDALSIYLGLILFFFVAFCHHRQLKSHYAIWSAVVVAVGLELFNARHDILDRGYWRIGQSLQHILNVLLLPLILWLMARYRVWKG</sequence>
<evidence type="ECO:0000313" key="2">
    <source>
        <dbReference type="EMBL" id="OOV84556.1"/>
    </source>
</evidence>
<keyword evidence="3" id="KW-1185">Reference proteome</keyword>
<name>A0A1T1H3X6_9GAMM</name>
<feature type="transmembrane region" description="Helical" evidence="1">
    <location>
        <begin position="21"/>
        <end position="40"/>
    </location>
</feature>
<keyword evidence="1" id="KW-1133">Transmembrane helix</keyword>
<reference evidence="2 3" key="1">
    <citation type="submission" date="2017-02" db="EMBL/GenBank/DDBJ databases">
        <title>Acinetobacter sp. ANC 4945, whole genome shotgun sequencing project.</title>
        <authorList>
            <person name="Radolfova-Krizova L."/>
            <person name="Al Atrouni A."/>
            <person name="Nemec A."/>
        </authorList>
    </citation>
    <scope>NUCLEOTIDE SEQUENCE [LARGE SCALE GENOMIC DNA]</scope>
    <source>
        <strain evidence="2 3">ANC 4945</strain>
    </source>
</reference>
<accession>A0A1T1H3X6</accession>
<proteinExistence type="predicted"/>
<feature type="transmembrane region" description="Helical" evidence="1">
    <location>
        <begin position="84"/>
        <end position="102"/>
    </location>
</feature>
<evidence type="ECO:0000256" key="1">
    <source>
        <dbReference type="SAM" id="Phobius"/>
    </source>
</evidence>